<proteinExistence type="inferred from homology"/>
<comment type="caution">
    <text evidence="7">The sequence shown here is derived from an EMBL/GenBank/DDBJ whole genome shotgun (WGS) entry which is preliminary data.</text>
</comment>
<protein>
    <recommendedName>
        <fullName evidence="6">Hydrophobin</fullName>
    </recommendedName>
</protein>
<organism evidence="7 8">
    <name type="scientific">Pleurotus eryngii</name>
    <name type="common">Boletus of the steppes</name>
    <dbReference type="NCBI Taxonomy" id="5323"/>
    <lineage>
        <taxon>Eukaryota</taxon>
        <taxon>Fungi</taxon>
        <taxon>Dikarya</taxon>
        <taxon>Basidiomycota</taxon>
        <taxon>Agaricomycotina</taxon>
        <taxon>Agaricomycetes</taxon>
        <taxon>Agaricomycetidae</taxon>
        <taxon>Agaricales</taxon>
        <taxon>Pleurotineae</taxon>
        <taxon>Pleurotaceae</taxon>
        <taxon>Pleurotus</taxon>
    </lineage>
</organism>
<dbReference type="AlphaFoldDB" id="A0A9P6DDT4"/>
<dbReference type="Proteomes" id="UP000807025">
    <property type="component" value="Unassembled WGS sequence"/>
</dbReference>
<name>A0A9P6DDT4_PLEER</name>
<evidence type="ECO:0000256" key="6">
    <source>
        <dbReference type="RuleBase" id="RU365009"/>
    </source>
</evidence>
<keyword evidence="5 6" id="KW-1015">Disulfide bond</keyword>
<evidence type="ECO:0000256" key="4">
    <source>
        <dbReference type="ARBA" id="ARBA00022525"/>
    </source>
</evidence>
<evidence type="ECO:0000256" key="5">
    <source>
        <dbReference type="ARBA" id="ARBA00023157"/>
    </source>
</evidence>
<dbReference type="GO" id="GO:0009277">
    <property type="term" value="C:fungal-type cell wall"/>
    <property type="evidence" value="ECO:0007669"/>
    <property type="project" value="InterPro"/>
</dbReference>
<reference evidence="7" key="1">
    <citation type="submission" date="2020-11" db="EMBL/GenBank/DDBJ databases">
        <authorList>
            <consortium name="DOE Joint Genome Institute"/>
            <person name="Ahrendt S."/>
            <person name="Riley R."/>
            <person name="Andreopoulos W."/>
            <person name="Labutti K."/>
            <person name="Pangilinan J."/>
            <person name="Ruiz-Duenas F.J."/>
            <person name="Barrasa J.M."/>
            <person name="Sanchez-Garcia M."/>
            <person name="Camarero S."/>
            <person name="Miyauchi S."/>
            <person name="Serrano A."/>
            <person name="Linde D."/>
            <person name="Babiker R."/>
            <person name="Drula E."/>
            <person name="Ayuso-Fernandez I."/>
            <person name="Pacheco R."/>
            <person name="Padilla G."/>
            <person name="Ferreira P."/>
            <person name="Barriuso J."/>
            <person name="Kellner H."/>
            <person name="Castanera R."/>
            <person name="Alfaro M."/>
            <person name="Ramirez L."/>
            <person name="Pisabarro A.G."/>
            <person name="Kuo A."/>
            <person name="Tritt A."/>
            <person name="Lipzen A."/>
            <person name="He G."/>
            <person name="Yan M."/>
            <person name="Ng V."/>
            <person name="Cullen D."/>
            <person name="Martin F."/>
            <person name="Rosso M.-N."/>
            <person name="Henrissat B."/>
            <person name="Hibbett D."/>
            <person name="Martinez A.T."/>
            <person name="Grigoriev I.V."/>
        </authorList>
    </citation>
    <scope>NUCLEOTIDE SEQUENCE</scope>
    <source>
        <strain evidence="7">ATCC 90797</strain>
    </source>
</reference>
<evidence type="ECO:0000313" key="7">
    <source>
        <dbReference type="EMBL" id="KAF9492383.1"/>
    </source>
</evidence>
<keyword evidence="3 6" id="KW-0134">Cell wall</keyword>
<evidence type="ECO:0000256" key="2">
    <source>
        <dbReference type="ARBA" id="ARBA00010446"/>
    </source>
</evidence>
<keyword evidence="4 6" id="KW-0964">Secreted</keyword>
<feature type="signal peptide" evidence="6">
    <location>
        <begin position="1"/>
        <end position="22"/>
    </location>
</feature>
<dbReference type="CDD" id="cd23507">
    <property type="entry name" value="hydrophobin_I"/>
    <property type="match status" value="1"/>
</dbReference>
<evidence type="ECO:0000256" key="1">
    <source>
        <dbReference type="ARBA" id="ARBA00004191"/>
    </source>
</evidence>
<accession>A0A9P6DDT4</accession>
<comment type="similarity">
    <text evidence="2 6">Belongs to the fungal hydrophobin family.</text>
</comment>
<dbReference type="EMBL" id="MU154602">
    <property type="protein sequence ID" value="KAF9492383.1"/>
    <property type="molecule type" value="Genomic_DNA"/>
</dbReference>
<dbReference type="GO" id="GO:0005199">
    <property type="term" value="F:structural constituent of cell wall"/>
    <property type="evidence" value="ECO:0007669"/>
    <property type="project" value="InterPro"/>
</dbReference>
<keyword evidence="8" id="KW-1185">Reference proteome</keyword>
<feature type="chain" id="PRO_5040546947" description="Hydrophobin" evidence="6">
    <location>
        <begin position="23"/>
        <end position="123"/>
    </location>
</feature>
<dbReference type="InterPro" id="IPR001338">
    <property type="entry name" value="Class_I_Hydrophobin"/>
</dbReference>
<evidence type="ECO:0000313" key="8">
    <source>
        <dbReference type="Proteomes" id="UP000807025"/>
    </source>
</evidence>
<keyword evidence="6" id="KW-0732">Signal</keyword>
<dbReference type="SMART" id="SM00075">
    <property type="entry name" value="HYDRO"/>
    <property type="match status" value="1"/>
</dbReference>
<evidence type="ECO:0000256" key="3">
    <source>
        <dbReference type="ARBA" id="ARBA00022512"/>
    </source>
</evidence>
<dbReference type="Pfam" id="PF01185">
    <property type="entry name" value="Hydrophobin"/>
    <property type="match status" value="1"/>
</dbReference>
<comment type="subcellular location">
    <subcellularLocation>
        <location evidence="1 6">Secreted</location>
        <location evidence="1 6">Cell wall</location>
    </subcellularLocation>
</comment>
<dbReference type="OrthoDB" id="4225815at2759"/>
<gene>
    <name evidence="7" type="ORF">BDN71DRAFT_1433269</name>
</gene>
<sequence>MLSHPMKLVFFVFALCALLAAATPVVEARGGDLCANGKKTMCCGELKTFDKNILGILDGLLTTVIGLAGEILKPTGLVGLECVPITLLGNGGLSDVCKANGVCCKDLTLKDAISIGCVPINIL</sequence>